<sequence length="292" mass="31042">MESKNKALLIFVILFGMTLIPLGDTAGKMLMGAGAHPIFVAWSRLLIGFAVILPLSGIKTTELKLLFNWRLLFRASLFIAAITCLIKAAQTESIANVFGAFFVGPLLSYFFAAIFLKEKITALRSTLLLIGFCGALMVIKPGFGMTPGLGFATLSGVFYGSLLVATRWLAGTYRPHLILLSTLLTGALVLLPFGASALPAVDMRMSVLMLVSALGSAFGNLIIIKVSQKLPASVVAPFVYTQLIAAAFFSVLVFDSWPDALSLIGLVVLFVSGLASFTVANQGRVALAADNK</sequence>
<feature type="transmembrane region" description="Helical" evidence="5">
    <location>
        <begin position="67"/>
        <end position="88"/>
    </location>
</feature>
<dbReference type="STRING" id="1035707.SAMN05216552_102697"/>
<organism evidence="7 8">
    <name type="scientific">Pseudoduganella namucuonensis</name>
    <dbReference type="NCBI Taxonomy" id="1035707"/>
    <lineage>
        <taxon>Bacteria</taxon>
        <taxon>Pseudomonadati</taxon>
        <taxon>Pseudomonadota</taxon>
        <taxon>Betaproteobacteria</taxon>
        <taxon>Burkholderiales</taxon>
        <taxon>Oxalobacteraceae</taxon>
        <taxon>Telluria group</taxon>
        <taxon>Pseudoduganella</taxon>
    </lineage>
</organism>
<reference evidence="8" key="1">
    <citation type="submission" date="2016-10" db="EMBL/GenBank/DDBJ databases">
        <authorList>
            <person name="Varghese N."/>
            <person name="Submissions S."/>
        </authorList>
    </citation>
    <scope>NUCLEOTIDE SEQUENCE [LARGE SCALE GENOMIC DNA]</scope>
    <source>
        <strain evidence="8">CGMCC 1.11014</strain>
    </source>
</reference>
<evidence type="ECO:0000256" key="2">
    <source>
        <dbReference type="ARBA" id="ARBA00022692"/>
    </source>
</evidence>
<evidence type="ECO:0000313" key="8">
    <source>
        <dbReference type="Proteomes" id="UP000199391"/>
    </source>
</evidence>
<feature type="transmembrane region" description="Helical" evidence="5">
    <location>
        <begin position="149"/>
        <end position="170"/>
    </location>
</feature>
<feature type="transmembrane region" description="Helical" evidence="5">
    <location>
        <begin position="204"/>
        <end position="223"/>
    </location>
</feature>
<dbReference type="Proteomes" id="UP000199391">
    <property type="component" value="Unassembled WGS sequence"/>
</dbReference>
<dbReference type="AlphaFoldDB" id="A0A1I7LCU6"/>
<keyword evidence="3 5" id="KW-1133">Transmembrane helix</keyword>
<gene>
    <name evidence="7" type="ORF">SAMN05216552_102697</name>
</gene>
<keyword evidence="4 5" id="KW-0472">Membrane</keyword>
<evidence type="ECO:0000256" key="3">
    <source>
        <dbReference type="ARBA" id="ARBA00022989"/>
    </source>
</evidence>
<dbReference type="SUPFAM" id="SSF103481">
    <property type="entry name" value="Multidrug resistance efflux transporter EmrE"/>
    <property type="match status" value="2"/>
</dbReference>
<dbReference type="RefSeq" id="WP_093558072.1">
    <property type="nucleotide sequence ID" value="NZ_FPBO01000026.1"/>
</dbReference>
<accession>A0A1I7LCU6</accession>
<protein>
    <submittedName>
        <fullName evidence="7">EamA-like transporter family protein</fullName>
    </submittedName>
</protein>
<feature type="domain" description="EamA" evidence="6">
    <location>
        <begin position="10"/>
        <end position="139"/>
    </location>
</feature>
<feature type="transmembrane region" description="Helical" evidence="5">
    <location>
        <begin position="35"/>
        <end position="55"/>
    </location>
</feature>
<dbReference type="PANTHER" id="PTHR22911">
    <property type="entry name" value="ACYL-MALONYL CONDENSING ENZYME-RELATED"/>
    <property type="match status" value="1"/>
</dbReference>
<feature type="transmembrane region" description="Helical" evidence="5">
    <location>
        <begin position="123"/>
        <end position="143"/>
    </location>
</feature>
<feature type="transmembrane region" description="Helical" evidence="5">
    <location>
        <begin position="177"/>
        <end position="198"/>
    </location>
</feature>
<keyword evidence="2 5" id="KW-0812">Transmembrane</keyword>
<feature type="transmembrane region" description="Helical" evidence="5">
    <location>
        <begin position="260"/>
        <end position="280"/>
    </location>
</feature>
<dbReference type="Pfam" id="PF00892">
    <property type="entry name" value="EamA"/>
    <property type="match status" value="2"/>
</dbReference>
<evidence type="ECO:0000256" key="5">
    <source>
        <dbReference type="SAM" id="Phobius"/>
    </source>
</evidence>
<feature type="transmembrane region" description="Helical" evidence="5">
    <location>
        <begin position="235"/>
        <end position="254"/>
    </location>
</feature>
<feature type="transmembrane region" description="Helical" evidence="5">
    <location>
        <begin position="94"/>
        <end position="116"/>
    </location>
</feature>
<dbReference type="InterPro" id="IPR000620">
    <property type="entry name" value="EamA_dom"/>
</dbReference>
<evidence type="ECO:0000313" key="7">
    <source>
        <dbReference type="EMBL" id="SFV07346.1"/>
    </source>
</evidence>
<evidence type="ECO:0000259" key="6">
    <source>
        <dbReference type="Pfam" id="PF00892"/>
    </source>
</evidence>
<dbReference type="EMBL" id="FPBO01000026">
    <property type="protein sequence ID" value="SFV07346.1"/>
    <property type="molecule type" value="Genomic_DNA"/>
</dbReference>
<feature type="transmembrane region" description="Helical" evidence="5">
    <location>
        <begin position="7"/>
        <end position="23"/>
    </location>
</feature>
<dbReference type="OrthoDB" id="8584557at2"/>
<keyword evidence="8" id="KW-1185">Reference proteome</keyword>
<proteinExistence type="predicted"/>
<name>A0A1I7LCU6_9BURK</name>
<dbReference type="PANTHER" id="PTHR22911:SF6">
    <property type="entry name" value="SOLUTE CARRIER FAMILY 35 MEMBER G1"/>
    <property type="match status" value="1"/>
</dbReference>
<dbReference type="GO" id="GO:0016020">
    <property type="term" value="C:membrane"/>
    <property type="evidence" value="ECO:0007669"/>
    <property type="project" value="UniProtKB-SubCell"/>
</dbReference>
<feature type="domain" description="EamA" evidence="6">
    <location>
        <begin position="147"/>
        <end position="272"/>
    </location>
</feature>
<dbReference type="InterPro" id="IPR037185">
    <property type="entry name" value="EmrE-like"/>
</dbReference>
<evidence type="ECO:0000256" key="1">
    <source>
        <dbReference type="ARBA" id="ARBA00004141"/>
    </source>
</evidence>
<evidence type="ECO:0000256" key="4">
    <source>
        <dbReference type="ARBA" id="ARBA00023136"/>
    </source>
</evidence>
<comment type="subcellular location">
    <subcellularLocation>
        <location evidence="1">Membrane</location>
        <topology evidence="1">Multi-pass membrane protein</topology>
    </subcellularLocation>
</comment>